<dbReference type="Proteomes" id="UP001057402">
    <property type="component" value="Chromosome 4"/>
</dbReference>
<gene>
    <name evidence="1" type="ORF">MLD38_010599</name>
</gene>
<organism evidence="1 2">
    <name type="scientific">Melastoma candidum</name>
    <dbReference type="NCBI Taxonomy" id="119954"/>
    <lineage>
        <taxon>Eukaryota</taxon>
        <taxon>Viridiplantae</taxon>
        <taxon>Streptophyta</taxon>
        <taxon>Embryophyta</taxon>
        <taxon>Tracheophyta</taxon>
        <taxon>Spermatophyta</taxon>
        <taxon>Magnoliopsida</taxon>
        <taxon>eudicotyledons</taxon>
        <taxon>Gunneridae</taxon>
        <taxon>Pentapetalae</taxon>
        <taxon>rosids</taxon>
        <taxon>malvids</taxon>
        <taxon>Myrtales</taxon>
        <taxon>Melastomataceae</taxon>
        <taxon>Melastomatoideae</taxon>
        <taxon>Melastomateae</taxon>
        <taxon>Melastoma</taxon>
    </lineage>
</organism>
<dbReference type="EMBL" id="CM042883">
    <property type="protein sequence ID" value="KAI4372358.1"/>
    <property type="molecule type" value="Genomic_DNA"/>
</dbReference>
<evidence type="ECO:0000313" key="2">
    <source>
        <dbReference type="Proteomes" id="UP001057402"/>
    </source>
</evidence>
<reference evidence="2" key="1">
    <citation type="journal article" date="2023" name="Front. Plant Sci.">
        <title>Chromosomal-level genome assembly of Melastoma candidum provides insights into trichome evolution.</title>
        <authorList>
            <person name="Zhong Y."/>
            <person name="Wu W."/>
            <person name="Sun C."/>
            <person name="Zou P."/>
            <person name="Liu Y."/>
            <person name="Dai S."/>
            <person name="Zhou R."/>
        </authorList>
    </citation>
    <scope>NUCLEOTIDE SEQUENCE [LARGE SCALE GENOMIC DNA]</scope>
</reference>
<comment type="caution">
    <text evidence="1">The sequence shown here is derived from an EMBL/GenBank/DDBJ whole genome shotgun (WGS) entry which is preliminary data.</text>
</comment>
<evidence type="ECO:0000313" key="1">
    <source>
        <dbReference type="EMBL" id="KAI4372358.1"/>
    </source>
</evidence>
<proteinExistence type="predicted"/>
<sequence length="85" mass="9731">MNFICQIRKVYEKEDNTIALERLADEIARSEEQVRVTERKLDEMKQELEELRKKRAAIALKLFSGARSLKGKSGEVNAVAGFGLY</sequence>
<name>A0ACB9R0E5_9MYRT</name>
<accession>A0ACB9R0E5</accession>
<protein>
    <submittedName>
        <fullName evidence="1">Uncharacterized protein</fullName>
    </submittedName>
</protein>
<keyword evidence="2" id="KW-1185">Reference proteome</keyword>